<protein>
    <submittedName>
        <fullName evidence="1">Uncharacterized protein</fullName>
    </submittedName>
</protein>
<accession>M1JF75</accession>
<dbReference type="RefSeq" id="YP_007476217.1">
    <property type="nucleotide sequence ID" value="NC_020370.1"/>
</dbReference>
<gene>
    <name evidence="1" type="primary">orf236</name>
</gene>
<reference evidence="1" key="1">
    <citation type="submission" date="2012-12" db="EMBL/GenBank/DDBJ databases">
        <authorList>
            <person name="Lang B.F."/>
        </authorList>
    </citation>
    <scope>NUCLEOTIDE SEQUENCE</scope>
    <source>
        <strain evidence="1">ATCC 50519</strain>
    </source>
</reference>
<dbReference type="AlphaFoldDB" id="M1JF75"/>
<sequence length="236" mass="29230">MKENLSKTIRNWLNKGIVIEKIERIKNEKWVIKVLIWSKKEEKLINDIIKISKWLKVESKKEIIWIIKTTENIREWRLLKWKWELGKKKEGIDSWKSRVIEDTIYWWNEIKTFKEEEKEGWDNKIRKRLWLKNWENNWNKEISKELRRDNKKERENHWTELTKELYIKDREKTLKKEGLRLEIKGKLSKDLKKVKERLIIGKLKRKAKKWEKEQSIIKITKIMNKKGVFGLKLWAR</sequence>
<organism evidence="1">
    <name type="scientific">Ministeria vibrans</name>
    <name type="common">Bacterivorous amoeba</name>
    <dbReference type="NCBI Taxonomy" id="134558"/>
    <lineage>
        <taxon>Eukaryota</taxon>
        <taxon>Filasterea</taxon>
        <taxon>Ministeria</taxon>
    </lineage>
</organism>
<geneLocation type="mitochondrion" evidence="1"/>
<dbReference type="GeneID" id="14659649"/>
<keyword evidence="1" id="KW-0496">Mitochondrion</keyword>
<evidence type="ECO:0000313" key="1">
    <source>
        <dbReference type="EMBL" id="AGE93718.1"/>
    </source>
</evidence>
<name>M1JF75_MINVI</name>
<proteinExistence type="predicted"/>
<dbReference type="EMBL" id="KC573040">
    <property type="protein sequence ID" value="AGE93718.1"/>
    <property type="molecule type" value="Genomic_DNA"/>
</dbReference>